<organism evidence="1 2">
    <name type="scientific">Dreissena polymorpha</name>
    <name type="common">Zebra mussel</name>
    <name type="synonym">Mytilus polymorpha</name>
    <dbReference type="NCBI Taxonomy" id="45954"/>
    <lineage>
        <taxon>Eukaryota</taxon>
        <taxon>Metazoa</taxon>
        <taxon>Spiralia</taxon>
        <taxon>Lophotrochozoa</taxon>
        <taxon>Mollusca</taxon>
        <taxon>Bivalvia</taxon>
        <taxon>Autobranchia</taxon>
        <taxon>Heteroconchia</taxon>
        <taxon>Euheterodonta</taxon>
        <taxon>Imparidentia</taxon>
        <taxon>Neoheterodontei</taxon>
        <taxon>Myida</taxon>
        <taxon>Dreissenoidea</taxon>
        <taxon>Dreissenidae</taxon>
        <taxon>Dreissena</taxon>
    </lineage>
</organism>
<dbReference type="AlphaFoldDB" id="A0A9D4EVN5"/>
<dbReference type="EMBL" id="JAIWYP010000008">
    <property type="protein sequence ID" value="KAH3787495.1"/>
    <property type="molecule type" value="Genomic_DNA"/>
</dbReference>
<protein>
    <submittedName>
        <fullName evidence="1">Uncharacterized protein</fullName>
    </submittedName>
</protein>
<keyword evidence="2" id="KW-1185">Reference proteome</keyword>
<evidence type="ECO:0000313" key="1">
    <source>
        <dbReference type="EMBL" id="KAH3787495.1"/>
    </source>
</evidence>
<comment type="caution">
    <text evidence="1">The sequence shown here is derived from an EMBL/GenBank/DDBJ whole genome shotgun (WGS) entry which is preliminary data.</text>
</comment>
<sequence length="70" mass="7639">MSKPSRLSSFYHPKEGLLWANKCCSHVPVVLIGLVLQVGDGEHFLETPVLKDLHPAFCVSVKRPGLAAVD</sequence>
<reference evidence="1" key="1">
    <citation type="journal article" date="2019" name="bioRxiv">
        <title>The Genome of the Zebra Mussel, Dreissena polymorpha: A Resource for Invasive Species Research.</title>
        <authorList>
            <person name="McCartney M.A."/>
            <person name="Auch B."/>
            <person name="Kono T."/>
            <person name="Mallez S."/>
            <person name="Zhang Y."/>
            <person name="Obille A."/>
            <person name="Becker A."/>
            <person name="Abrahante J.E."/>
            <person name="Garbe J."/>
            <person name="Badalamenti J.P."/>
            <person name="Herman A."/>
            <person name="Mangelson H."/>
            <person name="Liachko I."/>
            <person name="Sullivan S."/>
            <person name="Sone E.D."/>
            <person name="Koren S."/>
            <person name="Silverstein K.A.T."/>
            <person name="Beckman K.B."/>
            <person name="Gohl D.M."/>
        </authorList>
    </citation>
    <scope>NUCLEOTIDE SEQUENCE</scope>
    <source>
        <strain evidence="1">Duluth1</strain>
        <tissue evidence="1">Whole animal</tissue>
    </source>
</reference>
<dbReference type="Proteomes" id="UP000828390">
    <property type="component" value="Unassembled WGS sequence"/>
</dbReference>
<evidence type="ECO:0000313" key="2">
    <source>
        <dbReference type="Proteomes" id="UP000828390"/>
    </source>
</evidence>
<gene>
    <name evidence="1" type="ORF">DPMN_165619</name>
</gene>
<proteinExistence type="predicted"/>
<reference evidence="1" key="2">
    <citation type="submission" date="2020-11" db="EMBL/GenBank/DDBJ databases">
        <authorList>
            <person name="McCartney M.A."/>
            <person name="Auch B."/>
            <person name="Kono T."/>
            <person name="Mallez S."/>
            <person name="Becker A."/>
            <person name="Gohl D.M."/>
            <person name="Silverstein K.A.T."/>
            <person name="Koren S."/>
            <person name="Bechman K.B."/>
            <person name="Herman A."/>
            <person name="Abrahante J.E."/>
            <person name="Garbe J."/>
        </authorList>
    </citation>
    <scope>NUCLEOTIDE SEQUENCE</scope>
    <source>
        <strain evidence="1">Duluth1</strain>
        <tissue evidence="1">Whole animal</tissue>
    </source>
</reference>
<accession>A0A9D4EVN5</accession>
<name>A0A9D4EVN5_DREPO</name>